<evidence type="ECO:0000313" key="3">
    <source>
        <dbReference type="Proteomes" id="UP001610335"/>
    </source>
</evidence>
<gene>
    <name evidence="2" type="ORF">BDW59DRAFT_89778</name>
</gene>
<feature type="compositionally biased region" description="Basic and acidic residues" evidence="1">
    <location>
        <begin position="1"/>
        <end position="10"/>
    </location>
</feature>
<dbReference type="Proteomes" id="UP001610335">
    <property type="component" value="Unassembled WGS sequence"/>
</dbReference>
<feature type="compositionally biased region" description="Polar residues" evidence="1">
    <location>
        <begin position="20"/>
        <end position="29"/>
    </location>
</feature>
<organism evidence="2 3">
    <name type="scientific">Aspergillus cavernicola</name>
    <dbReference type="NCBI Taxonomy" id="176166"/>
    <lineage>
        <taxon>Eukaryota</taxon>
        <taxon>Fungi</taxon>
        <taxon>Dikarya</taxon>
        <taxon>Ascomycota</taxon>
        <taxon>Pezizomycotina</taxon>
        <taxon>Eurotiomycetes</taxon>
        <taxon>Eurotiomycetidae</taxon>
        <taxon>Eurotiales</taxon>
        <taxon>Aspergillaceae</taxon>
        <taxon>Aspergillus</taxon>
        <taxon>Aspergillus subgen. Nidulantes</taxon>
    </lineage>
</organism>
<accession>A0ABR4I8C9</accession>
<sequence>MGIPLQKDEQGFNDLMQPPFLNSNTQPTQDEGDAIDKSNILRGGQTRHARLQYPAGYSEGPDEGDLPKEAREGMTGQSL</sequence>
<comment type="caution">
    <text evidence="2">The sequence shown here is derived from an EMBL/GenBank/DDBJ whole genome shotgun (WGS) entry which is preliminary data.</text>
</comment>
<reference evidence="2 3" key="1">
    <citation type="submission" date="2024-07" db="EMBL/GenBank/DDBJ databases">
        <title>Section-level genome sequencing and comparative genomics of Aspergillus sections Usti and Cavernicolus.</title>
        <authorList>
            <consortium name="Lawrence Berkeley National Laboratory"/>
            <person name="Nybo J.L."/>
            <person name="Vesth T.C."/>
            <person name="Theobald S."/>
            <person name="Frisvad J.C."/>
            <person name="Larsen T.O."/>
            <person name="Kjaerboelling I."/>
            <person name="Rothschild-Mancinelli K."/>
            <person name="Lyhne E.K."/>
            <person name="Kogle M.E."/>
            <person name="Barry K."/>
            <person name="Clum A."/>
            <person name="Na H."/>
            <person name="Ledsgaard L."/>
            <person name="Lin J."/>
            <person name="Lipzen A."/>
            <person name="Kuo A."/>
            <person name="Riley R."/>
            <person name="Mondo S."/>
            <person name="LaButti K."/>
            <person name="Haridas S."/>
            <person name="Pangalinan J."/>
            <person name="Salamov A.A."/>
            <person name="Simmons B.A."/>
            <person name="Magnuson J.K."/>
            <person name="Chen J."/>
            <person name="Drula E."/>
            <person name="Henrissat B."/>
            <person name="Wiebenga A."/>
            <person name="Lubbers R.J."/>
            <person name="Gomes A.C."/>
            <person name="Makela M.R."/>
            <person name="Stajich J."/>
            <person name="Grigoriev I.V."/>
            <person name="Mortensen U.H."/>
            <person name="De vries R.P."/>
            <person name="Baker S.E."/>
            <person name="Andersen M.R."/>
        </authorList>
    </citation>
    <scope>NUCLEOTIDE SEQUENCE [LARGE SCALE GENOMIC DNA]</scope>
    <source>
        <strain evidence="2 3">CBS 600.67</strain>
    </source>
</reference>
<proteinExistence type="predicted"/>
<evidence type="ECO:0000256" key="1">
    <source>
        <dbReference type="SAM" id="MobiDB-lite"/>
    </source>
</evidence>
<evidence type="ECO:0000313" key="2">
    <source>
        <dbReference type="EMBL" id="KAL2824002.1"/>
    </source>
</evidence>
<protein>
    <submittedName>
        <fullName evidence="2">Uncharacterized protein</fullName>
    </submittedName>
</protein>
<keyword evidence="3" id="KW-1185">Reference proteome</keyword>
<name>A0ABR4I8C9_9EURO</name>
<feature type="region of interest" description="Disordered" evidence="1">
    <location>
        <begin position="1"/>
        <end position="79"/>
    </location>
</feature>
<dbReference type="EMBL" id="JBFXLS010000047">
    <property type="protein sequence ID" value="KAL2824002.1"/>
    <property type="molecule type" value="Genomic_DNA"/>
</dbReference>